<sequence>MPYSRDGQVVKLPQIAARERGPGPTRYMLKTLCRSNGHDITKPRNPAYSLGPRLQPIKSFNSPGLVTSLGPDGTPKWSMLGAAEKMTKLNSPGPVPNGKYKQLAKLFMIREIKLSPEETITSYDVSAPFTSILPAEAITTIRQRLEKEEAIAGRTGLSIEEVVELVEICLTTKYFSFKGKFYKQIHGCATGSPISPIVANLCMEVFEERALGGYNGVRPRLWLRYVDDTFVALDKNEANRFLGHLNSQDPNIKFTQERCTNNLLPFLDCLVKINSDGSLSTSVYRKPTHTDQYLQFSSHHLLIHKLGVIRTLEHRANTPISHPDKVEKEKEHIKKALNICGYPNRAFKKASSSSQRDHQRQEKNRGLACLDRVDRGTFG</sequence>
<keyword evidence="4" id="KW-1185">Reference proteome</keyword>
<dbReference type="InterPro" id="IPR043502">
    <property type="entry name" value="DNA/RNA_pol_sf"/>
</dbReference>
<evidence type="ECO:0000313" key="3">
    <source>
        <dbReference type="EMBL" id="PFX15686.1"/>
    </source>
</evidence>
<dbReference type="OrthoDB" id="429991at2759"/>
<dbReference type="PROSITE" id="PS50878">
    <property type="entry name" value="RT_POL"/>
    <property type="match status" value="1"/>
</dbReference>
<proteinExistence type="predicted"/>
<dbReference type="AlphaFoldDB" id="A0A2B4REU1"/>
<name>A0A2B4REU1_STYPI</name>
<dbReference type="CDD" id="cd00304">
    <property type="entry name" value="RT_like"/>
    <property type="match status" value="1"/>
</dbReference>
<accession>A0A2B4REU1</accession>
<dbReference type="EMBL" id="LSMT01000622">
    <property type="protein sequence ID" value="PFX15686.1"/>
    <property type="molecule type" value="Genomic_DNA"/>
</dbReference>
<comment type="caution">
    <text evidence="3">The sequence shown here is derived from an EMBL/GenBank/DDBJ whole genome shotgun (WGS) entry which is preliminary data.</text>
</comment>
<feature type="region of interest" description="Disordered" evidence="1">
    <location>
        <begin position="348"/>
        <end position="368"/>
    </location>
</feature>
<dbReference type="STRING" id="50429.A0A2B4REU1"/>
<protein>
    <recommendedName>
        <fullName evidence="2">Reverse transcriptase domain-containing protein</fullName>
    </recommendedName>
</protein>
<evidence type="ECO:0000256" key="1">
    <source>
        <dbReference type="SAM" id="MobiDB-lite"/>
    </source>
</evidence>
<reference evidence="4" key="1">
    <citation type="journal article" date="2017" name="bioRxiv">
        <title>Comparative analysis of the genomes of Stylophora pistillata and Acropora digitifera provides evidence for extensive differences between species of corals.</title>
        <authorList>
            <person name="Voolstra C.R."/>
            <person name="Li Y."/>
            <person name="Liew Y.J."/>
            <person name="Baumgarten S."/>
            <person name="Zoccola D."/>
            <person name="Flot J.-F."/>
            <person name="Tambutte S."/>
            <person name="Allemand D."/>
            <person name="Aranda M."/>
        </authorList>
    </citation>
    <scope>NUCLEOTIDE SEQUENCE [LARGE SCALE GENOMIC DNA]</scope>
</reference>
<dbReference type="InterPro" id="IPR000477">
    <property type="entry name" value="RT_dom"/>
</dbReference>
<dbReference type="SUPFAM" id="SSF56672">
    <property type="entry name" value="DNA/RNA polymerases"/>
    <property type="match status" value="1"/>
</dbReference>
<dbReference type="Pfam" id="PF26215">
    <property type="entry name" value="HTH_animal"/>
    <property type="match status" value="1"/>
</dbReference>
<dbReference type="Proteomes" id="UP000225706">
    <property type="component" value="Unassembled WGS sequence"/>
</dbReference>
<dbReference type="PANTHER" id="PTHR21301">
    <property type="entry name" value="REVERSE TRANSCRIPTASE"/>
    <property type="match status" value="1"/>
</dbReference>
<feature type="compositionally biased region" description="Basic and acidic residues" evidence="1">
    <location>
        <begin position="355"/>
        <end position="368"/>
    </location>
</feature>
<feature type="domain" description="Reverse transcriptase" evidence="2">
    <location>
        <begin position="1"/>
        <end position="301"/>
    </location>
</feature>
<evidence type="ECO:0000313" key="4">
    <source>
        <dbReference type="Proteomes" id="UP000225706"/>
    </source>
</evidence>
<dbReference type="InterPro" id="IPR058912">
    <property type="entry name" value="HTH_animal"/>
</dbReference>
<gene>
    <name evidence="3" type="ORF">AWC38_SpisGene20089</name>
</gene>
<organism evidence="3 4">
    <name type="scientific">Stylophora pistillata</name>
    <name type="common">Smooth cauliflower coral</name>
    <dbReference type="NCBI Taxonomy" id="50429"/>
    <lineage>
        <taxon>Eukaryota</taxon>
        <taxon>Metazoa</taxon>
        <taxon>Cnidaria</taxon>
        <taxon>Anthozoa</taxon>
        <taxon>Hexacorallia</taxon>
        <taxon>Scleractinia</taxon>
        <taxon>Astrocoeniina</taxon>
        <taxon>Pocilloporidae</taxon>
        <taxon>Stylophora</taxon>
    </lineage>
</organism>
<dbReference type="PANTHER" id="PTHR21301:SF11">
    <property type="entry name" value="GIY-YIG DOMAIN-CONTAINING PROTEIN"/>
    <property type="match status" value="1"/>
</dbReference>
<evidence type="ECO:0000259" key="2">
    <source>
        <dbReference type="PROSITE" id="PS50878"/>
    </source>
</evidence>